<evidence type="ECO:0000313" key="3">
    <source>
        <dbReference type="Proteomes" id="UP000001292"/>
    </source>
</evidence>
<gene>
    <name evidence="2" type="primary">Dsec\GM16557</name>
    <name evidence="2" type="ORF">Dsec_GM16557</name>
</gene>
<feature type="compositionally biased region" description="Basic and acidic residues" evidence="1">
    <location>
        <begin position="33"/>
        <end position="49"/>
    </location>
</feature>
<sequence length="109" mass="11986">MALRLIRVFRTISSDAAHALSGESGLPRLKSKSRSEEPGKPGGKSRNEVVGRAVRRGEAPAGVTRWGTSKPERPAAMMADKFVWEAAHEIIVTMMKRVRMDEMANRIVG</sequence>
<dbReference type="HOGENOM" id="CLU_2186684_0_0_1"/>
<protein>
    <submittedName>
        <fullName evidence="2">GM16557</fullName>
    </submittedName>
</protein>
<reference evidence="2 3" key="1">
    <citation type="journal article" date="2007" name="Nature">
        <title>Evolution of genes and genomes on the Drosophila phylogeny.</title>
        <authorList>
            <consortium name="Drosophila 12 Genomes Consortium"/>
            <person name="Clark A.G."/>
            <person name="Eisen M.B."/>
            <person name="Smith D.R."/>
            <person name="Bergman C.M."/>
            <person name="Oliver B."/>
            <person name="Markow T.A."/>
            <person name="Kaufman T.C."/>
            <person name="Kellis M."/>
            <person name="Gelbart W."/>
            <person name="Iyer V.N."/>
            <person name="Pollard D.A."/>
            <person name="Sackton T.B."/>
            <person name="Larracuente A.M."/>
            <person name="Singh N.D."/>
            <person name="Abad J.P."/>
            <person name="Abt D.N."/>
            <person name="Adryan B."/>
            <person name="Aguade M."/>
            <person name="Akashi H."/>
            <person name="Anderson W.W."/>
            <person name="Aquadro C.F."/>
            <person name="Ardell D.H."/>
            <person name="Arguello R."/>
            <person name="Artieri C.G."/>
            <person name="Barbash D.A."/>
            <person name="Barker D."/>
            <person name="Barsanti P."/>
            <person name="Batterham P."/>
            <person name="Batzoglou S."/>
            <person name="Begun D."/>
            <person name="Bhutkar A."/>
            <person name="Blanco E."/>
            <person name="Bosak S.A."/>
            <person name="Bradley R.K."/>
            <person name="Brand A.D."/>
            <person name="Brent M.R."/>
            <person name="Brooks A.N."/>
            <person name="Brown R.H."/>
            <person name="Butlin R.K."/>
            <person name="Caggese C."/>
            <person name="Calvi B.R."/>
            <person name="Bernardo de Carvalho A."/>
            <person name="Caspi A."/>
            <person name="Castrezana S."/>
            <person name="Celniker S.E."/>
            <person name="Chang J.L."/>
            <person name="Chapple C."/>
            <person name="Chatterji S."/>
            <person name="Chinwalla A."/>
            <person name="Civetta A."/>
            <person name="Clifton S.W."/>
            <person name="Comeron J.M."/>
            <person name="Costello J.C."/>
            <person name="Coyne J.A."/>
            <person name="Daub J."/>
            <person name="David R.G."/>
            <person name="Delcher A.L."/>
            <person name="Delehaunty K."/>
            <person name="Do C.B."/>
            <person name="Ebling H."/>
            <person name="Edwards K."/>
            <person name="Eickbush T."/>
            <person name="Evans J.D."/>
            <person name="Filipski A."/>
            <person name="Findeiss S."/>
            <person name="Freyhult E."/>
            <person name="Fulton L."/>
            <person name="Fulton R."/>
            <person name="Garcia A.C."/>
            <person name="Gardiner A."/>
            <person name="Garfield D.A."/>
            <person name="Garvin B.E."/>
            <person name="Gibson G."/>
            <person name="Gilbert D."/>
            <person name="Gnerre S."/>
            <person name="Godfrey J."/>
            <person name="Good R."/>
            <person name="Gotea V."/>
            <person name="Gravely B."/>
            <person name="Greenberg A.J."/>
            <person name="Griffiths-Jones S."/>
            <person name="Gross S."/>
            <person name="Guigo R."/>
            <person name="Gustafson E.A."/>
            <person name="Haerty W."/>
            <person name="Hahn M.W."/>
            <person name="Halligan D.L."/>
            <person name="Halpern A.L."/>
            <person name="Halter G.M."/>
            <person name="Han M.V."/>
            <person name="Heger A."/>
            <person name="Hillier L."/>
            <person name="Hinrichs A.S."/>
            <person name="Holmes I."/>
            <person name="Hoskins R.A."/>
            <person name="Hubisz M.J."/>
            <person name="Hultmark D."/>
            <person name="Huntley M.A."/>
            <person name="Jaffe D.B."/>
            <person name="Jagadeeshan S."/>
            <person name="Jeck W.R."/>
            <person name="Johnson J."/>
            <person name="Jones C.D."/>
            <person name="Jordan W.C."/>
            <person name="Karpen G.H."/>
            <person name="Kataoka E."/>
            <person name="Keightley P.D."/>
            <person name="Kheradpour P."/>
            <person name="Kirkness E.F."/>
            <person name="Koerich L.B."/>
            <person name="Kristiansen K."/>
            <person name="Kudrna D."/>
            <person name="Kulathinal R.J."/>
            <person name="Kumar S."/>
            <person name="Kwok R."/>
            <person name="Lander E."/>
            <person name="Langley C.H."/>
            <person name="Lapoint R."/>
            <person name="Lazzaro B.P."/>
            <person name="Lee S.J."/>
            <person name="Levesque L."/>
            <person name="Li R."/>
            <person name="Lin C.F."/>
            <person name="Lin M.F."/>
            <person name="Lindblad-Toh K."/>
            <person name="Llopart A."/>
            <person name="Long M."/>
            <person name="Low L."/>
            <person name="Lozovsky E."/>
            <person name="Lu J."/>
            <person name="Luo M."/>
            <person name="Machado C.A."/>
            <person name="Makalowski W."/>
            <person name="Marzo M."/>
            <person name="Matsuda M."/>
            <person name="Matzkin L."/>
            <person name="McAllister B."/>
            <person name="McBride C.S."/>
            <person name="McKernan B."/>
            <person name="McKernan K."/>
            <person name="Mendez-Lago M."/>
            <person name="Minx P."/>
            <person name="Mollenhauer M.U."/>
            <person name="Montooth K."/>
            <person name="Mount S.M."/>
            <person name="Mu X."/>
            <person name="Myers E."/>
            <person name="Negre B."/>
            <person name="Newfeld S."/>
            <person name="Nielsen R."/>
            <person name="Noor M.A."/>
            <person name="O'Grady P."/>
            <person name="Pachter L."/>
            <person name="Papaceit M."/>
            <person name="Parisi M.J."/>
            <person name="Parisi M."/>
            <person name="Parts L."/>
            <person name="Pedersen J.S."/>
            <person name="Pesole G."/>
            <person name="Phillippy A.M."/>
            <person name="Ponting C.P."/>
            <person name="Pop M."/>
            <person name="Porcelli D."/>
            <person name="Powell J.R."/>
            <person name="Prohaska S."/>
            <person name="Pruitt K."/>
            <person name="Puig M."/>
            <person name="Quesneville H."/>
            <person name="Ram K.R."/>
            <person name="Rand D."/>
            <person name="Rasmussen M.D."/>
            <person name="Reed L.K."/>
            <person name="Reenan R."/>
            <person name="Reily A."/>
            <person name="Remington K.A."/>
            <person name="Rieger T.T."/>
            <person name="Ritchie M.G."/>
            <person name="Robin C."/>
            <person name="Rogers Y.H."/>
            <person name="Rohde C."/>
            <person name="Rozas J."/>
            <person name="Rubenfield M.J."/>
            <person name="Ruiz A."/>
            <person name="Russo S."/>
            <person name="Salzberg S.L."/>
            <person name="Sanchez-Gracia A."/>
            <person name="Saranga D.J."/>
            <person name="Sato H."/>
            <person name="Schaeffer S.W."/>
            <person name="Schatz M.C."/>
            <person name="Schlenke T."/>
            <person name="Schwartz R."/>
            <person name="Segarra C."/>
            <person name="Singh R.S."/>
            <person name="Sirot L."/>
            <person name="Sirota M."/>
            <person name="Sisneros N.B."/>
            <person name="Smith C.D."/>
            <person name="Smith T.F."/>
            <person name="Spieth J."/>
            <person name="Stage D.E."/>
            <person name="Stark A."/>
            <person name="Stephan W."/>
            <person name="Strausberg R.L."/>
            <person name="Strempel S."/>
            <person name="Sturgill D."/>
            <person name="Sutton G."/>
            <person name="Sutton G.G."/>
            <person name="Tao W."/>
            <person name="Teichmann S."/>
            <person name="Tobari Y.N."/>
            <person name="Tomimura Y."/>
            <person name="Tsolas J.M."/>
            <person name="Valente V.L."/>
            <person name="Venter E."/>
            <person name="Venter J.C."/>
            <person name="Vicario S."/>
            <person name="Vieira F.G."/>
            <person name="Vilella A.J."/>
            <person name="Villasante A."/>
            <person name="Walenz B."/>
            <person name="Wang J."/>
            <person name="Wasserman M."/>
            <person name="Watts T."/>
            <person name="Wilson D."/>
            <person name="Wilson R.K."/>
            <person name="Wing R.A."/>
            <person name="Wolfner M.F."/>
            <person name="Wong A."/>
            <person name="Wong G.K."/>
            <person name="Wu C.I."/>
            <person name="Wu G."/>
            <person name="Yamamoto D."/>
            <person name="Yang H.P."/>
            <person name="Yang S.P."/>
            <person name="Yorke J.A."/>
            <person name="Yoshida K."/>
            <person name="Zdobnov E."/>
            <person name="Zhang P."/>
            <person name="Zhang Y."/>
            <person name="Zimin A.V."/>
            <person name="Baldwin J."/>
            <person name="Abdouelleil A."/>
            <person name="Abdulkadir J."/>
            <person name="Abebe A."/>
            <person name="Abera B."/>
            <person name="Abreu J."/>
            <person name="Acer S.C."/>
            <person name="Aftuck L."/>
            <person name="Alexander A."/>
            <person name="An P."/>
            <person name="Anderson E."/>
            <person name="Anderson S."/>
            <person name="Arachi H."/>
            <person name="Azer M."/>
            <person name="Bachantsang P."/>
            <person name="Barry A."/>
            <person name="Bayul T."/>
            <person name="Berlin A."/>
            <person name="Bessette D."/>
            <person name="Bloom T."/>
            <person name="Blye J."/>
            <person name="Boguslavskiy L."/>
            <person name="Bonnet C."/>
            <person name="Boukhgalter B."/>
            <person name="Bourzgui I."/>
            <person name="Brown A."/>
            <person name="Cahill P."/>
            <person name="Channer S."/>
            <person name="Cheshatsang Y."/>
            <person name="Chuda L."/>
            <person name="Citroen M."/>
            <person name="Collymore A."/>
            <person name="Cooke P."/>
            <person name="Costello M."/>
            <person name="D'Aco K."/>
            <person name="Daza R."/>
            <person name="De Haan G."/>
            <person name="DeGray S."/>
            <person name="DeMaso C."/>
            <person name="Dhargay N."/>
            <person name="Dooley K."/>
            <person name="Dooley E."/>
            <person name="Doricent M."/>
            <person name="Dorje P."/>
            <person name="Dorjee K."/>
            <person name="Dupes A."/>
            <person name="Elong R."/>
            <person name="Falk J."/>
            <person name="Farina A."/>
            <person name="Faro S."/>
            <person name="Ferguson D."/>
            <person name="Fisher S."/>
            <person name="Foley C.D."/>
            <person name="Franke A."/>
            <person name="Friedrich D."/>
            <person name="Gadbois L."/>
            <person name="Gearin G."/>
            <person name="Gearin C.R."/>
            <person name="Giannoukos G."/>
            <person name="Goode T."/>
            <person name="Graham J."/>
            <person name="Grandbois E."/>
            <person name="Grewal S."/>
            <person name="Gyaltsen K."/>
            <person name="Hafez N."/>
            <person name="Hagos B."/>
            <person name="Hall J."/>
            <person name="Henson C."/>
            <person name="Hollinger A."/>
            <person name="Honan T."/>
            <person name="Huard M.D."/>
            <person name="Hughes L."/>
            <person name="Hurhula B."/>
            <person name="Husby M.E."/>
            <person name="Kamat A."/>
            <person name="Kanga B."/>
            <person name="Kashin S."/>
            <person name="Khazanovich D."/>
            <person name="Kisner P."/>
            <person name="Lance K."/>
            <person name="Lara M."/>
            <person name="Lee W."/>
            <person name="Lennon N."/>
            <person name="Letendre F."/>
            <person name="LeVine R."/>
            <person name="Lipovsky A."/>
            <person name="Liu X."/>
            <person name="Liu J."/>
            <person name="Liu S."/>
            <person name="Lokyitsang T."/>
            <person name="Lokyitsang Y."/>
            <person name="Lubonja R."/>
            <person name="Lui A."/>
            <person name="MacDonald P."/>
            <person name="Magnisalis V."/>
            <person name="Maru K."/>
            <person name="Matthews C."/>
            <person name="McCusker W."/>
            <person name="McDonough S."/>
            <person name="Mehta T."/>
            <person name="Meldrim J."/>
            <person name="Meneus L."/>
            <person name="Mihai O."/>
            <person name="Mihalev A."/>
            <person name="Mihova T."/>
            <person name="Mittelman R."/>
            <person name="Mlenga V."/>
            <person name="Montmayeur A."/>
            <person name="Mulrain L."/>
            <person name="Navidi A."/>
            <person name="Naylor J."/>
            <person name="Negash T."/>
            <person name="Nguyen T."/>
            <person name="Nguyen N."/>
            <person name="Nicol R."/>
            <person name="Norbu C."/>
            <person name="Norbu N."/>
            <person name="Novod N."/>
            <person name="O'Neill B."/>
            <person name="Osman S."/>
            <person name="Markiewicz E."/>
            <person name="Oyono O.L."/>
            <person name="Patti C."/>
            <person name="Phunkhang P."/>
            <person name="Pierre F."/>
            <person name="Priest M."/>
            <person name="Raghuraman S."/>
            <person name="Rege F."/>
            <person name="Reyes R."/>
            <person name="Rise C."/>
            <person name="Rogov P."/>
            <person name="Ross K."/>
            <person name="Ryan E."/>
            <person name="Settipalli S."/>
            <person name="Shea T."/>
            <person name="Sherpa N."/>
            <person name="Shi L."/>
            <person name="Shih D."/>
            <person name="Sparrow T."/>
            <person name="Spaulding J."/>
            <person name="Stalker J."/>
            <person name="Stange-Thomann N."/>
            <person name="Stavropoulos S."/>
            <person name="Stone C."/>
            <person name="Strader C."/>
            <person name="Tesfaye S."/>
            <person name="Thomson T."/>
            <person name="Thoulutsang Y."/>
            <person name="Thoulutsang D."/>
            <person name="Topham K."/>
            <person name="Topping I."/>
            <person name="Tsamla T."/>
            <person name="Vassiliev H."/>
            <person name="Vo A."/>
            <person name="Wangchuk T."/>
            <person name="Wangdi T."/>
            <person name="Weiand M."/>
            <person name="Wilkinson J."/>
            <person name="Wilson A."/>
            <person name="Yadav S."/>
            <person name="Young G."/>
            <person name="Yu Q."/>
            <person name="Zembek L."/>
            <person name="Zhong D."/>
            <person name="Zimmer A."/>
            <person name="Zwirko Z."/>
            <person name="Jaffe D.B."/>
            <person name="Alvarez P."/>
            <person name="Brockman W."/>
            <person name="Butler J."/>
            <person name="Chin C."/>
            <person name="Gnerre S."/>
            <person name="Grabherr M."/>
            <person name="Kleber M."/>
            <person name="Mauceli E."/>
            <person name="MacCallum I."/>
        </authorList>
    </citation>
    <scope>NUCLEOTIDE SEQUENCE [LARGE SCALE GENOMIC DNA]</scope>
    <source>
        <strain evidence="3">Rob3c / Tucson 14021-0248.25</strain>
    </source>
</reference>
<evidence type="ECO:0000313" key="2">
    <source>
        <dbReference type="EMBL" id="EDW52861.1"/>
    </source>
</evidence>
<feature type="region of interest" description="Disordered" evidence="1">
    <location>
        <begin position="20"/>
        <end position="72"/>
    </location>
</feature>
<proteinExistence type="predicted"/>
<dbReference type="AlphaFoldDB" id="B4IMZ2"/>
<name>B4IMZ2_DROSE</name>
<evidence type="ECO:0000256" key="1">
    <source>
        <dbReference type="SAM" id="MobiDB-lite"/>
    </source>
</evidence>
<keyword evidence="3" id="KW-1185">Reference proteome</keyword>
<organism evidence="3">
    <name type="scientific">Drosophila sechellia</name>
    <name type="common">Fruit fly</name>
    <dbReference type="NCBI Taxonomy" id="7238"/>
    <lineage>
        <taxon>Eukaryota</taxon>
        <taxon>Metazoa</taxon>
        <taxon>Ecdysozoa</taxon>
        <taxon>Arthropoda</taxon>
        <taxon>Hexapoda</taxon>
        <taxon>Insecta</taxon>
        <taxon>Pterygota</taxon>
        <taxon>Neoptera</taxon>
        <taxon>Endopterygota</taxon>
        <taxon>Diptera</taxon>
        <taxon>Brachycera</taxon>
        <taxon>Muscomorpha</taxon>
        <taxon>Ephydroidea</taxon>
        <taxon>Drosophilidae</taxon>
        <taxon>Drosophila</taxon>
        <taxon>Sophophora</taxon>
    </lineage>
</organism>
<accession>B4IMZ2</accession>
<dbReference type="EMBL" id="CH481261">
    <property type="protein sequence ID" value="EDW52861.1"/>
    <property type="molecule type" value="Genomic_DNA"/>
</dbReference>
<dbReference type="Proteomes" id="UP000001292">
    <property type="component" value="Unassembled WGS sequence"/>
</dbReference>